<dbReference type="SUPFAM" id="SSF54928">
    <property type="entry name" value="RNA-binding domain, RBD"/>
    <property type="match status" value="2"/>
</dbReference>
<comment type="subcellular location">
    <subcellularLocation>
        <location evidence="1">Nucleus</location>
    </subcellularLocation>
</comment>
<keyword evidence="2" id="KW-0507">mRNA processing</keyword>
<dbReference type="Pfam" id="PF00076">
    <property type="entry name" value="RRM_1"/>
    <property type="match status" value="1"/>
</dbReference>
<keyword evidence="4 6" id="KW-0694">RNA-binding</keyword>
<keyword evidence="10" id="KW-1185">Reference proteome</keyword>
<dbReference type="InterPro" id="IPR012677">
    <property type="entry name" value="Nucleotide-bd_a/b_plait_sf"/>
</dbReference>
<feature type="domain" description="RRM" evidence="8">
    <location>
        <begin position="284"/>
        <end position="365"/>
    </location>
</feature>
<evidence type="ECO:0000256" key="2">
    <source>
        <dbReference type="ARBA" id="ARBA00022664"/>
    </source>
</evidence>
<keyword evidence="5" id="KW-0539">Nucleus</keyword>
<proteinExistence type="predicted"/>
<accession>A0ABQ8RSB9</accession>
<evidence type="ECO:0000313" key="9">
    <source>
        <dbReference type="EMBL" id="KAJ4141039.1"/>
    </source>
</evidence>
<feature type="region of interest" description="Disordered" evidence="7">
    <location>
        <begin position="364"/>
        <end position="473"/>
    </location>
</feature>
<dbReference type="PANTHER" id="PTHR23003:SF62">
    <property type="entry name" value="SERINE_ARGININE (SR)-TYPE SHUTTLING MRNA BINDING PROTEIN NPL3"/>
    <property type="match status" value="1"/>
</dbReference>
<keyword evidence="3" id="KW-0677">Repeat</keyword>
<feature type="compositionally biased region" description="Basic and acidic residues" evidence="7">
    <location>
        <begin position="397"/>
        <end position="460"/>
    </location>
</feature>
<protein>
    <recommendedName>
        <fullName evidence="8">RRM domain-containing protein</fullName>
    </recommendedName>
</protein>
<evidence type="ECO:0000256" key="1">
    <source>
        <dbReference type="ARBA" id="ARBA00004123"/>
    </source>
</evidence>
<reference evidence="9" key="1">
    <citation type="submission" date="2022-09" db="EMBL/GenBank/DDBJ databases">
        <title>Fusarium specimens isolated from Avocado Roots.</title>
        <authorList>
            <person name="Stajich J."/>
            <person name="Roper C."/>
            <person name="Heimlech-Rivalta G."/>
        </authorList>
    </citation>
    <scope>NUCLEOTIDE SEQUENCE</scope>
    <source>
        <strain evidence="9">CF00095</strain>
    </source>
</reference>
<sequence length="473" mass="52626">MPTETTIQADVAPGNETGIYYITICNLPFGTSWQQLKDWTRTACVVDHIEVFQGSTSGWVRVKGRENFENAWSKEILPKSASVGVDMTAGLLNGGIFNGRLIVASDKNRSHSIKIRELVVPQQRTQKSQQGPQIPQTPRYQPAHIPPARHMLPTPMTTLPPYSIAPEQVGQPLQTFMSISDPRFVSHPLSTQGYTQQPPTIVATSAPLGPVTYAAVGPGTYYTYDYETGSPPNPIAYALPNQPEGAQFALPYLGLDEHSDLYPECKYSTREPPYRSEHVLTEPRKLHVSPFPQQARVEDVKSWIRRRVDKTKIDSMEIPKNSNSKYLRGYVLVVFDSVSAANTAIEQLNKARFQGRRVIARPTREGAIVDQPGFSHETTTWDEPKSTDTNNPTAAHRARDGGSHRNEKTQRPKNRETKSASSDKKKVPLPDKKASGSQVDKKAPSKKPPSQEEISRKDEGPVIVDGTCQRHDK</sequence>
<dbReference type="Proteomes" id="UP001152024">
    <property type="component" value="Unassembled WGS sequence"/>
</dbReference>
<dbReference type="CDD" id="cd00590">
    <property type="entry name" value="RRM_SF"/>
    <property type="match status" value="1"/>
</dbReference>
<evidence type="ECO:0000256" key="4">
    <source>
        <dbReference type="ARBA" id="ARBA00022884"/>
    </source>
</evidence>
<feature type="region of interest" description="Disordered" evidence="7">
    <location>
        <begin position="121"/>
        <end position="150"/>
    </location>
</feature>
<evidence type="ECO:0000256" key="5">
    <source>
        <dbReference type="ARBA" id="ARBA00023242"/>
    </source>
</evidence>
<evidence type="ECO:0000256" key="7">
    <source>
        <dbReference type="SAM" id="MobiDB-lite"/>
    </source>
</evidence>
<name>A0ABQ8RSB9_FUSEQ</name>
<dbReference type="PROSITE" id="PS50102">
    <property type="entry name" value="RRM"/>
    <property type="match status" value="1"/>
</dbReference>
<feature type="compositionally biased region" description="Polar residues" evidence="7">
    <location>
        <begin position="122"/>
        <end position="139"/>
    </location>
</feature>
<evidence type="ECO:0000256" key="6">
    <source>
        <dbReference type="PROSITE-ProRule" id="PRU00176"/>
    </source>
</evidence>
<organism evidence="9 10">
    <name type="scientific">Fusarium equiseti</name>
    <name type="common">Fusarium scirpi</name>
    <dbReference type="NCBI Taxonomy" id="61235"/>
    <lineage>
        <taxon>Eukaryota</taxon>
        <taxon>Fungi</taxon>
        <taxon>Dikarya</taxon>
        <taxon>Ascomycota</taxon>
        <taxon>Pezizomycotina</taxon>
        <taxon>Sordariomycetes</taxon>
        <taxon>Hypocreomycetidae</taxon>
        <taxon>Hypocreales</taxon>
        <taxon>Nectriaceae</taxon>
        <taxon>Fusarium</taxon>
        <taxon>Fusarium incarnatum-equiseti species complex</taxon>
    </lineage>
</organism>
<dbReference type="InterPro" id="IPR000504">
    <property type="entry name" value="RRM_dom"/>
</dbReference>
<dbReference type="InterPro" id="IPR035979">
    <property type="entry name" value="RBD_domain_sf"/>
</dbReference>
<dbReference type="InterPro" id="IPR050374">
    <property type="entry name" value="RRT5_SRSF_SR"/>
</dbReference>
<evidence type="ECO:0000256" key="3">
    <source>
        <dbReference type="ARBA" id="ARBA00022737"/>
    </source>
</evidence>
<dbReference type="EMBL" id="JAOQBH010000001">
    <property type="protein sequence ID" value="KAJ4141039.1"/>
    <property type="molecule type" value="Genomic_DNA"/>
</dbReference>
<evidence type="ECO:0000259" key="8">
    <source>
        <dbReference type="PROSITE" id="PS50102"/>
    </source>
</evidence>
<evidence type="ECO:0000313" key="10">
    <source>
        <dbReference type="Proteomes" id="UP001152024"/>
    </source>
</evidence>
<dbReference type="SMART" id="SM00360">
    <property type="entry name" value="RRM"/>
    <property type="match status" value="1"/>
</dbReference>
<gene>
    <name evidence="9" type="ORF">NW768_000246</name>
</gene>
<dbReference type="Gene3D" id="3.30.70.330">
    <property type="match status" value="2"/>
</dbReference>
<dbReference type="PANTHER" id="PTHR23003">
    <property type="entry name" value="RNA RECOGNITION MOTIF RRM DOMAIN CONTAINING PROTEIN"/>
    <property type="match status" value="1"/>
</dbReference>
<comment type="caution">
    <text evidence="9">The sequence shown here is derived from an EMBL/GenBank/DDBJ whole genome shotgun (WGS) entry which is preliminary data.</text>
</comment>